<evidence type="ECO:0000256" key="1">
    <source>
        <dbReference type="SAM" id="Phobius"/>
    </source>
</evidence>
<evidence type="ECO:0000313" key="2">
    <source>
        <dbReference type="EMBL" id="CBI07802.1"/>
    </source>
</evidence>
<accession>E6QKN2</accession>
<comment type="caution">
    <text evidence="2">The sequence shown here is derived from an EMBL/GenBank/DDBJ whole genome shotgun (WGS) entry which is preliminary data.</text>
</comment>
<dbReference type="AlphaFoldDB" id="E6QKN2"/>
<feature type="transmembrane region" description="Helical" evidence="1">
    <location>
        <begin position="46"/>
        <end position="66"/>
    </location>
</feature>
<organism evidence="2">
    <name type="scientific">mine drainage metagenome</name>
    <dbReference type="NCBI Taxonomy" id="410659"/>
    <lineage>
        <taxon>unclassified sequences</taxon>
        <taxon>metagenomes</taxon>
        <taxon>ecological metagenomes</taxon>
    </lineage>
</organism>
<reference evidence="2" key="1">
    <citation type="submission" date="2009-10" db="EMBL/GenBank/DDBJ databases">
        <title>Diversity of trophic interactions inside an arsenic-rich microbial ecosystem.</title>
        <authorList>
            <person name="Bertin P.N."/>
            <person name="Heinrich-Salmeron A."/>
            <person name="Pelletier E."/>
            <person name="Goulhen-Chollet F."/>
            <person name="Arsene-Ploetze F."/>
            <person name="Gallien S."/>
            <person name="Calteau A."/>
            <person name="Vallenet D."/>
            <person name="Casiot C."/>
            <person name="Chane-Woon-Ming B."/>
            <person name="Giloteaux L."/>
            <person name="Barakat M."/>
            <person name="Bonnefoy V."/>
            <person name="Bruneel O."/>
            <person name="Chandler M."/>
            <person name="Cleiss J."/>
            <person name="Duran R."/>
            <person name="Elbaz-Poulichet F."/>
            <person name="Fonknechten N."/>
            <person name="Lauga B."/>
            <person name="Mornico D."/>
            <person name="Ortet P."/>
            <person name="Schaeffer C."/>
            <person name="Siguier P."/>
            <person name="Alexander Thil Smith A."/>
            <person name="Van Dorsselaer A."/>
            <person name="Weissenbach J."/>
            <person name="Medigue C."/>
            <person name="Le Paslier D."/>
        </authorList>
    </citation>
    <scope>NUCLEOTIDE SEQUENCE</scope>
</reference>
<protein>
    <submittedName>
        <fullName evidence="2">Uncharacterized protein</fullName>
    </submittedName>
</protein>
<keyword evidence="1" id="KW-1133">Transmembrane helix</keyword>
<gene>
    <name evidence="2" type="ORF">CARN6_1192</name>
</gene>
<sequence length="74" mass="8407">MRRIIARAITEIGFIVFLFYSNLLMGEFDTSGPAHRHSLLWAMGDIFTESNLIIALIAALIGYLLVELLRKQLQ</sequence>
<keyword evidence="1" id="KW-0812">Transmembrane</keyword>
<dbReference type="EMBL" id="CABQ01000143">
    <property type="protein sequence ID" value="CBI07802.1"/>
    <property type="molecule type" value="Genomic_DNA"/>
</dbReference>
<proteinExistence type="predicted"/>
<keyword evidence="1" id="KW-0472">Membrane</keyword>
<feature type="transmembrane region" description="Helical" evidence="1">
    <location>
        <begin position="7"/>
        <end position="26"/>
    </location>
</feature>
<name>E6QKN2_9ZZZZ</name>